<dbReference type="Proteomes" id="UP001199469">
    <property type="component" value="Unassembled WGS sequence"/>
</dbReference>
<name>A0ABS8P9L8_9PSEU</name>
<comment type="caution">
    <text evidence="3">The sequence shown here is derived from an EMBL/GenBank/DDBJ whole genome shotgun (WGS) entry which is preliminary data.</text>
</comment>
<dbReference type="RefSeq" id="WP_230735527.1">
    <property type="nucleotide sequence ID" value="NZ_JAJNDB010000003.1"/>
</dbReference>
<reference evidence="3 4" key="1">
    <citation type="submission" date="2021-11" db="EMBL/GenBank/DDBJ databases">
        <title>Draft genome sequence of Actinomycetospora sp. SF1 isolated from the rhizosphere soil.</title>
        <authorList>
            <person name="Duangmal K."/>
            <person name="Chantavorakit T."/>
        </authorList>
    </citation>
    <scope>NUCLEOTIDE SEQUENCE [LARGE SCALE GENOMIC DNA]</scope>
    <source>
        <strain evidence="3 4">TBRC 5722</strain>
    </source>
</reference>
<evidence type="ECO:0000256" key="2">
    <source>
        <dbReference type="ARBA" id="ARBA00023136"/>
    </source>
</evidence>
<evidence type="ECO:0000313" key="3">
    <source>
        <dbReference type="EMBL" id="MCD2194939.1"/>
    </source>
</evidence>
<evidence type="ECO:0000256" key="1">
    <source>
        <dbReference type="ARBA" id="ARBA00004370"/>
    </source>
</evidence>
<dbReference type="PANTHER" id="PTHR37042">
    <property type="entry name" value="OUTER MEMBRANE PROTEIN RV1973"/>
    <property type="match status" value="1"/>
</dbReference>
<keyword evidence="2" id="KW-0472">Membrane</keyword>
<sequence>MTTRARLLVVGLAVAVVAAAVVVGLLAKRAVVAGETDAAARDAAQAAGALTPVLLGYDWRTVDADAERIDTATTGPFAAQNHAIVAGLVVPAAVDGHATSSATVSGVGVVTATPERVETVVLYTQTTTRDGDPAPRRDARSARVVLEPDPDDGRWLVAGFDAL</sequence>
<proteinExistence type="predicted"/>
<keyword evidence="4" id="KW-1185">Reference proteome</keyword>
<dbReference type="PANTHER" id="PTHR37042:SF4">
    <property type="entry name" value="OUTER MEMBRANE PROTEIN RV1973"/>
    <property type="match status" value="1"/>
</dbReference>
<evidence type="ECO:0000313" key="4">
    <source>
        <dbReference type="Proteomes" id="UP001199469"/>
    </source>
</evidence>
<gene>
    <name evidence="3" type="ORF">LQ327_16320</name>
</gene>
<accession>A0ABS8P9L8</accession>
<organism evidence="3 4">
    <name type="scientific">Actinomycetospora endophytica</name>
    <dbReference type="NCBI Taxonomy" id="2291215"/>
    <lineage>
        <taxon>Bacteria</taxon>
        <taxon>Bacillati</taxon>
        <taxon>Actinomycetota</taxon>
        <taxon>Actinomycetes</taxon>
        <taxon>Pseudonocardiales</taxon>
        <taxon>Pseudonocardiaceae</taxon>
        <taxon>Actinomycetospora</taxon>
    </lineage>
</organism>
<comment type="subcellular location">
    <subcellularLocation>
        <location evidence="1">Membrane</location>
    </subcellularLocation>
</comment>
<dbReference type="EMBL" id="JAJNDB010000003">
    <property type="protein sequence ID" value="MCD2194939.1"/>
    <property type="molecule type" value="Genomic_DNA"/>
</dbReference>
<evidence type="ECO:0008006" key="5">
    <source>
        <dbReference type="Google" id="ProtNLM"/>
    </source>
</evidence>
<protein>
    <recommendedName>
        <fullName evidence="5">Mce-associated membrane protein</fullName>
    </recommendedName>
</protein>